<proteinExistence type="predicted"/>
<feature type="signal peptide" evidence="1">
    <location>
        <begin position="1"/>
        <end position="23"/>
    </location>
</feature>
<dbReference type="InterPro" id="IPR037107">
    <property type="entry name" value="Put_OMP_sf"/>
</dbReference>
<dbReference type="RefSeq" id="WP_377353455.1">
    <property type="nucleotide sequence ID" value="NZ_JBHTLQ010000018.1"/>
</dbReference>
<evidence type="ECO:0000313" key="2">
    <source>
        <dbReference type="EMBL" id="MFD1190860.1"/>
    </source>
</evidence>
<dbReference type="EMBL" id="JBHTLQ010000018">
    <property type="protein sequence ID" value="MFD1190860.1"/>
    <property type="molecule type" value="Genomic_DNA"/>
</dbReference>
<gene>
    <name evidence="2" type="ORF">ACFQ27_09740</name>
</gene>
<organism evidence="2 3">
    <name type="scientific">Phenylobacterium conjunctum</name>
    <dbReference type="NCBI Taxonomy" id="1298959"/>
    <lineage>
        <taxon>Bacteria</taxon>
        <taxon>Pseudomonadati</taxon>
        <taxon>Pseudomonadota</taxon>
        <taxon>Alphaproteobacteria</taxon>
        <taxon>Caulobacterales</taxon>
        <taxon>Caulobacteraceae</taxon>
        <taxon>Phenylobacterium</taxon>
    </lineage>
</organism>
<evidence type="ECO:0000256" key="1">
    <source>
        <dbReference type="SAM" id="SignalP"/>
    </source>
</evidence>
<reference evidence="3" key="1">
    <citation type="journal article" date="2019" name="Int. J. Syst. Evol. Microbiol.">
        <title>The Global Catalogue of Microorganisms (GCM) 10K type strain sequencing project: providing services to taxonomists for standard genome sequencing and annotation.</title>
        <authorList>
            <consortium name="The Broad Institute Genomics Platform"/>
            <consortium name="The Broad Institute Genome Sequencing Center for Infectious Disease"/>
            <person name="Wu L."/>
            <person name="Ma J."/>
        </authorList>
    </citation>
    <scope>NUCLEOTIDE SEQUENCE [LARGE SCALE GENOMIC DNA]</scope>
    <source>
        <strain evidence="3">CCUG 55074</strain>
    </source>
</reference>
<evidence type="ECO:0000313" key="3">
    <source>
        <dbReference type="Proteomes" id="UP001597216"/>
    </source>
</evidence>
<keyword evidence="1" id="KW-0732">Signal</keyword>
<dbReference type="InterPro" id="IPR018707">
    <property type="entry name" value="LpxR"/>
</dbReference>
<dbReference type="Gene3D" id="2.40.128.140">
    <property type="entry name" value="Outer membrane protein"/>
    <property type="match status" value="1"/>
</dbReference>
<feature type="chain" id="PRO_5047501960" evidence="1">
    <location>
        <begin position="24"/>
        <end position="285"/>
    </location>
</feature>
<dbReference type="Proteomes" id="UP001597216">
    <property type="component" value="Unassembled WGS sequence"/>
</dbReference>
<dbReference type="Pfam" id="PF09982">
    <property type="entry name" value="LpxR"/>
    <property type="match status" value="1"/>
</dbReference>
<accession>A0ABW3T1Q1</accession>
<protein>
    <submittedName>
        <fullName evidence="2">Lipid A-modifier LpxR family protein</fullName>
    </submittedName>
</protein>
<sequence>MRSLAGLAIVFAAMTGAAGAAQADDASADGAAARLMSAAFSTEARAPSPDADPIGALLDRQTARKGVGATGWSSNHVVLGRSHGGVNGLRVSVGGALKGLDGRPLALAPVSVDRADLEAQSYEISLTRDWPGAVSVSNGRYALDVTPHAGVGMTSLGGSAEAGAMVTLGQSGEDRVRSGLSAMGVRDGADFGDAGRWFIYAAASGRAVGLNMLKDQATGWDRAWSQDAASTLISDAQLGVAWRKGAMQTSLGYVHREVKGEHMLMGQEAKDDSLVAFSLSIKPRN</sequence>
<keyword evidence="3" id="KW-1185">Reference proteome</keyword>
<comment type="caution">
    <text evidence="2">The sequence shown here is derived from an EMBL/GenBank/DDBJ whole genome shotgun (WGS) entry which is preliminary data.</text>
</comment>
<name>A0ABW3T1Q1_9CAUL</name>